<gene>
    <name evidence="1" type="ORF">NCTC10571_00679</name>
</gene>
<protein>
    <submittedName>
        <fullName evidence="1">Uncharacterized protein</fullName>
    </submittedName>
</protein>
<name>A0A378NQ63_9FIRM</name>
<reference evidence="1 2" key="1">
    <citation type="submission" date="2018-06" db="EMBL/GenBank/DDBJ databases">
        <authorList>
            <consortium name="Pathogen Informatics"/>
            <person name="Doyle S."/>
        </authorList>
    </citation>
    <scope>NUCLEOTIDE SEQUENCE [LARGE SCALE GENOMIC DNA]</scope>
    <source>
        <strain evidence="1 2">NCTC10571</strain>
    </source>
</reference>
<evidence type="ECO:0000313" key="1">
    <source>
        <dbReference type="EMBL" id="STY70540.1"/>
    </source>
</evidence>
<dbReference type="AlphaFoldDB" id="A0A378NQ63"/>
<organism evidence="1 2">
    <name type="scientific">Megamonas hypermegale</name>
    <dbReference type="NCBI Taxonomy" id="158847"/>
    <lineage>
        <taxon>Bacteria</taxon>
        <taxon>Bacillati</taxon>
        <taxon>Bacillota</taxon>
        <taxon>Negativicutes</taxon>
        <taxon>Selenomonadales</taxon>
        <taxon>Selenomonadaceae</taxon>
        <taxon>Megamonas</taxon>
    </lineage>
</organism>
<dbReference type="Proteomes" id="UP000255234">
    <property type="component" value="Unassembled WGS sequence"/>
</dbReference>
<proteinExistence type="predicted"/>
<evidence type="ECO:0000313" key="2">
    <source>
        <dbReference type="Proteomes" id="UP000255234"/>
    </source>
</evidence>
<dbReference type="EMBL" id="UGPP01000001">
    <property type="protein sequence ID" value="STY70540.1"/>
    <property type="molecule type" value="Genomic_DNA"/>
</dbReference>
<accession>A0A378NQ63</accession>
<sequence length="56" mass="6789">MTNLSQDEIELILLYRRLTNFEKVCTKQNIKRYIAYNMKIPAKNIHIDADRLFIKF</sequence>